<evidence type="ECO:0000256" key="1">
    <source>
        <dbReference type="SAM" id="MobiDB-lite"/>
    </source>
</evidence>
<feature type="region of interest" description="Disordered" evidence="1">
    <location>
        <begin position="45"/>
        <end position="64"/>
    </location>
</feature>
<accession>A0A0E9XPH3</accession>
<protein>
    <submittedName>
        <fullName evidence="2">Uncharacterized protein</fullName>
    </submittedName>
</protein>
<sequence length="64" mass="7554">MSKRKFRHQIHTVALSIRCLLTSSDNRKKKKWVTVADNLYNSSYQSNEQLHPSTNNDYNHTFSN</sequence>
<evidence type="ECO:0000313" key="2">
    <source>
        <dbReference type="EMBL" id="JAI04540.1"/>
    </source>
</evidence>
<reference evidence="2" key="1">
    <citation type="submission" date="2014-11" db="EMBL/GenBank/DDBJ databases">
        <authorList>
            <person name="Amaro Gonzalez C."/>
        </authorList>
    </citation>
    <scope>NUCLEOTIDE SEQUENCE</scope>
</reference>
<proteinExistence type="predicted"/>
<organism evidence="2">
    <name type="scientific">Anguilla anguilla</name>
    <name type="common">European freshwater eel</name>
    <name type="synonym">Muraena anguilla</name>
    <dbReference type="NCBI Taxonomy" id="7936"/>
    <lineage>
        <taxon>Eukaryota</taxon>
        <taxon>Metazoa</taxon>
        <taxon>Chordata</taxon>
        <taxon>Craniata</taxon>
        <taxon>Vertebrata</taxon>
        <taxon>Euteleostomi</taxon>
        <taxon>Actinopterygii</taxon>
        <taxon>Neopterygii</taxon>
        <taxon>Teleostei</taxon>
        <taxon>Anguilliformes</taxon>
        <taxon>Anguillidae</taxon>
        <taxon>Anguilla</taxon>
    </lineage>
</organism>
<dbReference type="AlphaFoldDB" id="A0A0E9XPH3"/>
<reference evidence="2" key="2">
    <citation type="journal article" date="2015" name="Fish Shellfish Immunol.">
        <title>Early steps in the European eel (Anguilla anguilla)-Vibrio vulnificus interaction in the gills: Role of the RtxA13 toxin.</title>
        <authorList>
            <person name="Callol A."/>
            <person name="Pajuelo D."/>
            <person name="Ebbesson L."/>
            <person name="Teles M."/>
            <person name="MacKenzie S."/>
            <person name="Amaro C."/>
        </authorList>
    </citation>
    <scope>NUCLEOTIDE SEQUENCE</scope>
</reference>
<name>A0A0E9XPH3_ANGAN</name>
<dbReference type="EMBL" id="GBXM01004038">
    <property type="protein sequence ID" value="JAI04540.1"/>
    <property type="molecule type" value="Transcribed_RNA"/>
</dbReference>